<dbReference type="SUPFAM" id="SSF46689">
    <property type="entry name" value="Homeodomain-like"/>
    <property type="match status" value="2"/>
</dbReference>
<evidence type="ECO:0000313" key="14">
    <source>
        <dbReference type="Proteomes" id="UP000286137"/>
    </source>
</evidence>
<evidence type="ECO:0000313" key="9">
    <source>
        <dbReference type="EMBL" id="PLT72680.1"/>
    </source>
</evidence>
<dbReference type="GO" id="GO:0043565">
    <property type="term" value="F:sequence-specific DNA binding"/>
    <property type="evidence" value="ECO:0007669"/>
    <property type="project" value="InterPro"/>
</dbReference>
<dbReference type="EMBL" id="QRTJ01000039">
    <property type="protein sequence ID" value="RGQ61999.1"/>
    <property type="molecule type" value="Genomic_DNA"/>
</dbReference>
<evidence type="ECO:0000313" key="12">
    <source>
        <dbReference type="Proteomes" id="UP000234891"/>
    </source>
</evidence>
<comment type="caution">
    <text evidence="9">The sequence shown here is derived from an EMBL/GenBank/DDBJ whole genome shotgun (WGS) entry which is preliminary data.</text>
</comment>
<dbReference type="STRING" id="33038.GCA_900067245_02162"/>
<evidence type="ECO:0000256" key="4">
    <source>
        <dbReference type="ARBA" id="ARBA00023163"/>
    </source>
</evidence>
<dbReference type="GO" id="GO:0000160">
    <property type="term" value="P:phosphorelay signal transduction system"/>
    <property type="evidence" value="ECO:0007669"/>
    <property type="project" value="InterPro"/>
</dbReference>
<protein>
    <recommendedName>
        <fullName evidence="1">Stage 0 sporulation protein A homolog</fullName>
    </recommendedName>
</protein>
<dbReference type="PRINTS" id="PR00032">
    <property type="entry name" value="HTHARAC"/>
</dbReference>
<reference evidence="9 12" key="1">
    <citation type="journal article" date="2017" name="Genome Med.">
        <title>A novel Ruminococcus gnavus clade enriched in inflammatory bowel disease patients.</title>
        <authorList>
            <person name="Hall A.B."/>
            <person name="Yassour M."/>
            <person name="Sauk J."/>
            <person name="Garner A."/>
            <person name="Jiang X."/>
            <person name="Arthur T."/>
            <person name="Lagoudas G.K."/>
            <person name="Vatanen T."/>
            <person name="Fornelos N."/>
            <person name="Wilson R."/>
            <person name="Bertha M."/>
            <person name="Cohen M."/>
            <person name="Garber J."/>
            <person name="Khalili H."/>
            <person name="Gevers D."/>
            <person name="Ananthakrishnan A.N."/>
            <person name="Kugathasan S."/>
            <person name="Lander E.S."/>
            <person name="Blainey P."/>
            <person name="Vlamakis H."/>
            <person name="Xavier R.J."/>
            <person name="Huttenhower C."/>
        </authorList>
    </citation>
    <scope>NUCLEOTIDE SEQUENCE [LARGE SCALE GENOMIC DNA]</scope>
    <source>
        <strain evidence="9 12">RJX1124</strain>
    </source>
</reference>
<dbReference type="InterPro" id="IPR011006">
    <property type="entry name" value="CheY-like_superfamily"/>
</dbReference>
<keyword evidence="4" id="KW-0804">Transcription</keyword>
<keyword evidence="6" id="KW-0597">Phosphoprotein</keyword>
<evidence type="ECO:0000313" key="10">
    <source>
        <dbReference type="EMBL" id="RGQ61999.1"/>
    </source>
</evidence>
<evidence type="ECO:0000313" key="13">
    <source>
        <dbReference type="Proteomes" id="UP000283834"/>
    </source>
</evidence>
<evidence type="ECO:0000256" key="6">
    <source>
        <dbReference type="PROSITE-ProRule" id="PRU00169"/>
    </source>
</evidence>
<keyword evidence="2" id="KW-0805">Transcription regulation</keyword>
<dbReference type="AlphaFoldDB" id="A0A2N5NR66"/>
<reference evidence="13 14" key="2">
    <citation type="submission" date="2018-08" db="EMBL/GenBank/DDBJ databases">
        <title>A genome reference for cultivated species of the human gut microbiota.</title>
        <authorList>
            <person name="Zou Y."/>
            <person name="Xue W."/>
            <person name="Luo G."/>
        </authorList>
    </citation>
    <scope>NUCLEOTIDE SEQUENCE [LARGE SCALE GENOMIC DNA]</scope>
    <source>
        <strain evidence="11 13">AF19-16AC</strain>
        <strain evidence="10 14">AF27-4BH</strain>
    </source>
</reference>
<keyword evidence="3 9" id="KW-0238">DNA-binding</keyword>
<dbReference type="PANTHER" id="PTHR43280:SF10">
    <property type="entry name" value="REGULATORY PROTEIN POCR"/>
    <property type="match status" value="1"/>
</dbReference>
<dbReference type="Gene3D" id="1.10.10.60">
    <property type="entry name" value="Homeodomain-like"/>
    <property type="match status" value="2"/>
</dbReference>
<dbReference type="GO" id="GO:0003700">
    <property type="term" value="F:DNA-binding transcription factor activity"/>
    <property type="evidence" value="ECO:0007669"/>
    <property type="project" value="InterPro"/>
</dbReference>
<comment type="function">
    <text evidence="5">May play the central regulatory role in sporulation. It may be an element of the effector pathway responsible for the activation of sporulation genes in response to nutritional stress. Spo0A may act in concert with spo0H (a sigma factor) to control the expression of some genes that are critical to the sporulation process.</text>
</comment>
<dbReference type="EMBL" id="NIHS01000011">
    <property type="protein sequence ID" value="PLT72680.1"/>
    <property type="molecule type" value="Genomic_DNA"/>
</dbReference>
<dbReference type="Proteomes" id="UP000234891">
    <property type="component" value="Unassembled WGS sequence"/>
</dbReference>
<dbReference type="SMART" id="SM00448">
    <property type="entry name" value="REC"/>
    <property type="match status" value="1"/>
</dbReference>
<feature type="domain" description="Response regulatory" evidence="8">
    <location>
        <begin position="16"/>
        <end position="132"/>
    </location>
</feature>
<gene>
    <name evidence="9" type="ORF">CDL26_07805</name>
    <name evidence="11" type="ORF">DWX36_11285</name>
    <name evidence="10" type="ORF">DWY88_14810</name>
</gene>
<evidence type="ECO:0000259" key="8">
    <source>
        <dbReference type="PROSITE" id="PS50110"/>
    </source>
</evidence>
<dbReference type="InterPro" id="IPR018060">
    <property type="entry name" value="HTH_AraC"/>
</dbReference>
<evidence type="ECO:0000256" key="2">
    <source>
        <dbReference type="ARBA" id="ARBA00023015"/>
    </source>
</evidence>
<evidence type="ECO:0000259" key="7">
    <source>
        <dbReference type="PROSITE" id="PS01124"/>
    </source>
</evidence>
<sequence>MADFLACIRGGTDMITILIADDEKLERNGIKFLLKREQEELEILEAINGKDAAGILQKKQVDILFSDIKMPYMTGLELAKAARELQPEIEIVIFSGYNDFSYAKEALHYGVVDYVLKPVDPGEFHKTYCSVRDHILEKNTQKGEIARQQDDLGKYFLQNFLYDGKEENGTKAAELLCQDGGQYTHMILAGGEDCFFEVDEEKLLGQLREHMSRQFLYLNVAANESLFLFQERYADYETVAKELYQFFKNKYDEECYLAVSEEITDWQELPEVFSGLEEVLAEKFYQPRQKIFFAGEVQETREMDEAEESQVLNNIKEDIQYKDSIHLRQDFQKLERKYRESMKFSEMYVKFVFSNIVKDIYEEINPGDVKALSKMIDRLYRCRKIEDVLAITEQVVCELEKFVQEQNKGFRNEVMKVKQYIHHHYAENLNVENLARQVYLSPGYLSVVFKEETGVNLNRYVRDIRMKKSRELLENTSMKISQIAKEVGFSNNSYFCRSFREYFGSTPESCRKGSMSDEEASLSVS</sequence>
<name>A0A2N5NR66_MEDGN</name>
<proteinExistence type="predicted"/>
<dbReference type="SMART" id="SM00342">
    <property type="entry name" value="HTH_ARAC"/>
    <property type="match status" value="1"/>
</dbReference>
<dbReference type="PROSITE" id="PS01124">
    <property type="entry name" value="HTH_ARAC_FAMILY_2"/>
    <property type="match status" value="1"/>
</dbReference>
<evidence type="ECO:0000256" key="5">
    <source>
        <dbReference type="ARBA" id="ARBA00024867"/>
    </source>
</evidence>
<evidence type="ECO:0000256" key="1">
    <source>
        <dbReference type="ARBA" id="ARBA00018672"/>
    </source>
</evidence>
<dbReference type="InterPro" id="IPR001789">
    <property type="entry name" value="Sig_transdc_resp-reg_receiver"/>
</dbReference>
<dbReference type="Pfam" id="PF12833">
    <property type="entry name" value="HTH_18"/>
    <property type="match status" value="1"/>
</dbReference>
<evidence type="ECO:0000313" key="11">
    <source>
        <dbReference type="EMBL" id="RGT37849.1"/>
    </source>
</evidence>
<dbReference type="PROSITE" id="PS50110">
    <property type="entry name" value="RESPONSE_REGULATORY"/>
    <property type="match status" value="1"/>
</dbReference>
<evidence type="ECO:0000256" key="3">
    <source>
        <dbReference type="ARBA" id="ARBA00023125"/>
    </source>
</evidence>
<organism evidence="9 12">
    <name type="scientific">Mediterraneibacter gnavus</name>
    <name type="common">Ruminococcus gnavus</name>
    <dbReference type="NCBI Taxonomy" id="33038"/>
    <lineage>
        <taxon>Bacteria</taxon>
        <taxon>Bacillati</taxon>
        <taxon>Bacillota</taxon>
        <taxon>Clostridia</taxon>
        <taxon>Lachnospirales</taxon>
        <taxon>Lachnospiraceae</taxon>
        <taxon>Mediterraneibacter</taxon>
    </lineage>
</organism>
<dbReference type="Proteomes" id="UP000283834">
    <property type="component" value="Unassembled WGS sequence"/>
</dbReference>
<dbReference type="EMBL" id="QRWQ01000010">
    <property type="protein sequence ID" value="RGT37849.1"/>
    <property type="molecule type" value="Genomic_DNA"/>
</dbReference>
<accession>A0A2N5NR66</accession>
<dbReference type="PANTHER" id="PTHR43280">
    <property type="entry name" value="ARAC-FAMILY TRANSCRIPTIONAL REGULATOR"/>
    <property type="match status" value="1"/>
</dbReference>
<dbReference type="Proteomes" id="UP000286137">
    <property type="component" value="Unassembled WGS sequence"/>
</dbReference>
<dbReference type="InterPro" id="IPR020449">
    <property type="entry name" value="Tscrpt_reg_AraC-type_HTH"/>
</dbReference>
<dbReference type="CDD" id="cd17536">
    <property type="entry name" value="REC_YesN-like"/>
    <property type="match status" value="1"/>
</dbReference>
<dbReference type="InterPro" id="IPR009057">
    <property type="entry name" value="Homeodomain-like_sf"/>
</dbReference>
<feature type="domain" description="HTH araC/xylS-type" evidence="7">
    <location>
        <begin position="415"/>
        <end position="513"/>
    </location>
</feature>
<dbReference type="Gene3D" id="3.40.50.2300">
    <property type="match status" value="1"/>
</dbReference>
<feature type="modified residue" description="4-aspartylphosphate" evidence="6">
    <location>
        <position position="67"/>
    </location>
</feature>
<dbReference type="SUPFAM" id="SSF52172">
    <property type="entry name" value="CheY-like"/>
    <property type="match status" value="1"/>
</dbReference>
<dbReference type="Pfam" id="PF00072">
    <property type="entry name" value="Response_reg"/>
    <property type="match status" value="1"/>
</dbReference>